<evidence type="ECO:0000313" key="2">
    <source>
        <dbReference type="Proteomes" id="UP000499080"/>
    </source>
</evidence>
<dbReference type="EMBL" id="BGPR01002884">
    <property type="protein sequence ID" value="GBM80446.1"/>
    <property type="molecule type" value="Genomic_DNA"/>
</dbReference>
<organism evidence="1 2">
    <name type="scientific">Araneus ventricosus</name>
    <name type="common">Orbweaver spider</name>
    <name type="synonym">Epeira ventricosa</name>
    <dbReference type="NCBI Taxonomy" id="182803"/>
    <lineage>
        <taxon>Eukaryota</taxon>
        <taxon>Metazoa</taxon>
        <taxon>Ecdysozoa</taxon>
        <taxon>Arthropoda</taxon>
        <taxon>Chelicerata</taxon>
        <taxon>Arachnida</taxon>
        <taxon>Araneae</taxon>
        <taxon>Araneomorphae</taxon>
        <taxon>Entelegynae</taxon>
        <taxon>Araneoidea</taxon>
        <taxon>Araneidae</taxon>
        <taxon>Araneus</taxon>
    </lineage>
</organism>
<reference evidence="1 2" key="1">
    <citation type="journal article" date="2019" name="Sci. Rep.">
        <title>Orb-weaving spider Araneus ventricosus genome elucidates the spidroin gene catalogue.</title>
        <authorList>
            <person name="Kono N."/>
            <person name="Nakamura H."/>
            <person name="Ohtoshi R."/>
            <person name="Moran D.A.P."/>
            <person name="Shinohara A."/>
            <person name="Yoshida Y."/>
            <person name="Fujiwara M."/>
            <person name="Mori M."/>
            <person name="Tomita M."/>
            <person name="Arakawa K."/>
        </authorList>
    </citation>
    <scope>NUCLEOTIDE SEQUENCE [LARGE SCALE GENOMIC DNA]</scope>
</reference>
<evidence type="ECO:0000313" key="1">
    <source>
        <dbReference type="EMBL" id="GBM80446.1"/>
    </source>
</evidence>
<dbReference type="Proteomes" id="UP000499080">
    <property type="component" value="Unassembled WGS sequence"/>
</dbReference>
<sequence>MTRSTPDNPFPNFLTSPAGACLSTAYDLACNRPHTWRIFSGIGFRIWNPLPRIQALTTKPPWTVRWSLVRKASKRSNKFMILFTIIDLFDCVFADSKK</sequence>
<dbReference type="AlphaFoldDB" id="A0A4Y2IU44"/>
<accession>A0A4Y2IU44</accession>
<name>A0A4Y2IU44_ARAVE</name>
<comment type="caution">
    <text evidence="1">The sequence shown here is derived from an EMBL/GenBank/DDBJ whole genome shotgun (WGS) entry which is preliminary data.</text>
</comment>
<proteinExistence type="predicted"/>
<gene>
    <name evidence="1" type="ORF">AVEN_83033_1</name>
</gene>
<keyword evidence="2" id="KW-1185">Reference proteome</keyword>
<protein>
    <submittedName>
        <fullName evidence="1">Uncharacterized protein</fullName>
    </submittedName>
</protein>